<dbReference type="EMBL" id="CP098755">
    <property type="protein sequence ID" value="USG65189.1"/>
    <property type="molecule type" value="Genomic_DNA"/>
</dbReference>
<protein>
    <submittedName>
        <fullName evidence="2">Uncharacterized protein</fullName>
    </submittedName>
</protein>
<dbReference type="RefSeq" id="WP_251871099.1">
    <property type="nucleotide sequence ID" value="NZ_CP098755.1"/>
</dbReference>
<accession>A0ABY4WEM3</accession>
<gene>
    <name evidence="1" type="ORF">NDK47_17840</name>
    <name evidence="2" type="ORF">NDK47_24200</name>
</gene>
<proteinExistence type="predicted"/>
<keyword evidence="3" id="KW-1185">Reference proteome</keyword>
<evidence type="ECO:0000313" key="1">
    <source>
        <dbReference type="EMBL" id="USG64012.1"/>
    </source>
</evidence>
<dbReference type="Proteomes" id="UP001056500">
    <property type="component" value="Chromosome"/>
</dbReference>
<name>A0ABY4WEM3_9BACL</name>
<sequence>MNKQAVLDVLNSLEVIEINGGDSPYILVENSVENRKKLNAVGITDEVIYSYGDDETFCILALAYNEGYADEWRDGKLVLWGPIDDELRTRVVNGEGTPADAERLLRELEPELFA</sequence>
<evidence type="ECO:0000313" key="3">
    <source>
        <dbReference type="Proteomes" id="UP001056500"/>
    </source>
</evidence>
<organism evidence="2 3">
    <name type="scientific">Brevibacillus ruminantium</name>
    <dbReference type="NCBI Taxonomy" id="2950604"/>
    <lineage>
        <taxon>Bacteria</taxon>
        <taxon>Bacillati</taxon>
        <taxon>Bacillota</taxon>
        <taxon>Bacilli</taxon>
        <taxon>Bacillales</taxon>
        <taxon>Paenibacillaceae</taxon>
        <taxon>Brevibacillus</taxon>
    </lineage>
</organism>
<evidence type="ECO:0000313" key="2">
    <source>
        <dbReference type="EMBL" id="USG65189.1"/>
    </source>
</evidence>
<dbReference type="EMBL" id="CP098755">
    <property type="protein sequence ID" value="USG64012.1"/>
    <property type="molecule type" value="Genomic_DNA"/>
</dbReference>
<reference evidence="2" key="1">
    <citation type="submission" date="2022-06" db="EMBL/GenBank/DDBJ databases">
        <title>Genome sequencing of Brevibacillus sp. BB3-R1.</title>
        <authorList>
            <person name="Heo J."/>
            <person name="Lee D."/>
            <person name="Won M."/>
            <person name="Han B.-H."/>
            <person name="Hong S.-B."/>
            <person name="Kwon S.-W."/>
        </authorList>
    </citation>
    <scope>NUCLEOTIDE SEQUENCE</scope>
    <source>
        <strain evidence="2">BB3-R1</strain>
    </source>
</reference>